<dbReference type="InterPro" id="IPR036259">
    <property type="entry name" value="MFS_trans_sf"/>
</dbReference>
<dbReference type="InterPro" id="IPR005828">
    <property type="entry name" value="MFS_sugar_transport-like"/>
</dbReference>
<dbReference type="InterPro" id="IPR020846">
    <property type="entry name" value="MFS_dom"/>
</dbReference>
<evidence type="ECO:0000256" key="7">
    <source>
        <dbReference type="RuleBase" id="RU003346"/>
    </source>
</evidence>
<dbReference type="PROSITE" id="PS00216">
    <property type="entry name" value="SUGAR_TRANSPORT_1"/>
    <property type="match status" value="2"/>
</dbReference>
<feature type="transmembrane region" description="Helical" evidence="9">
    <location>
        <begin position="436"/>
        <end position="455"/>
    </location>
</feature>
<keyword evidence="10" id="KW-0732">Signal</keyword>
<dbReference type="Pfam" id="PF00083">
    <property type="entry name" value="Sugar_tr"/>
    <property type="match status" value="1"/>
</dbReference>
<keyword evidence="13" id="KW-1185">Reference proteome</keyword>
<dbReference type="Proteomes" id="UP000018144">
    <property type="component" value="Unassembled WGS sequence"/>
</dbReference>
<dbReference type="OrthoDB" id="6612291at2759"/>
<gene>
    <name evidence="12" type="ORF">PCON_01309</name>
</gene>
<dbReference type="GO" id="GO:0016020">
    <property type="term" value="C:membrane"/>
    <property type="evidence" value="ECO:0007669"/>
    <property type="project" value="UniProtKB-SubCell"/>
</dbReference>
<dbReference type="PRINTS" id="PR00171">
    <property type="entry name" value="SUGRTRNSPORT"/>
</dbReference>
<evidence type="ECO:0000256" key="6">
    <source>
        <dbReference type="ARBA" id="ARBA00023136"/>
    </source>
</evidence>
<keyword evidence="3 7" id="KW-0813">Transport</keyword>
<evidence type="ECO:0000256" key="2">
    <source>
        <dbReference type="ARBA" id="ARBA00010992"/>
    </source>
</evidence>
<name>U4LMC6_PYROM</name>
<evidence type="ECO:0000256" key="4">
    <source>
        <dbReference type="ARBA" id="ARBA00022692"/>
    </source>
</evidence>
<keyword evidence="4 9" id="KW-0812">Transmembrane</keyword>
<feature type="signal peptide" evidence="10">
    <location>
        <begin position="1"/>
        <end position="16"/>
    </location>
</feature>
<keyword evidence="12" id="KW-0762">Sugar transport</keyword>
<comment type="similarity">
    <text evidence="2 7">Belongs to the major facilitator superfamily. Sugar transporter (TC 2.A.1.1) family.</text>
</comment>
<dbReference type="AlphaFoldDB" id="U4LMC6"/>
<dbReference type="InterPro" id="IPR050360">
    <property type="entry name" value="MFS_Sugar_Transporters"/>
</dbReference>
<feature type="transmembrane region" description="Helical" evidence="9">
    <location>
        <begin position="304"/>
        <end position="322"/>
    </location>
</feature>
<feature type="transmembrane region" description="Helical" evidence="9">
    <location>
        <begin position="78"/>
        <end position="98"/>
    </location>
</feature>
<evidence type="ECO:0000256" key="1">
    <source>
        <dbReference type="ARBA" id="ARBA00004141"/>
    </source>
</evidence>
<feature type="transmembrane region" description="Helical" evidence="9">
    <location>
        <begin position="172"/>
        <end position="193"/>
    </location>
</feature>
<evidence type="ECO:0000256" key="8">
    <source>
        <dbReference type="SAM" id="MobiDB-lite"/>
    </source>
</evidence>
<feature type="transmembrane region" description="Helical" evidence="9">
    <location>
        <begin position="137"/>
        <end position="160"/>
    </location>
</feature>
<proteinExistence type="inferred from homology"/>
<evidence type="ECO:0000256" key="3">
    <source>
        <dbReference type="ARBA" id="ARBA00022448"/>
    </source>
</evidence>
<dbReference type="eggNOG" id="KOG0254">
    <property type="taxonomic scope" value="Eukaryota"/>
</dbReference>
<dbReference type="OMA" id="YISECAF"/>
<feature type="domain" description="Major facilitator superfamily (MFS) profile" evidence="11">
    <location>
        <begin position="9"/>
        <end position="459"/>
    </location>
</feature>
<keyword evidence="6 9" id="KW-0472">Membrane</keyword>
<dbReference type="InterPro" id="IPR005829">
    <property type="entry name" value="Sugar_transporter_CS"/>
</dbReference>
<dbReference type="PROSITE" id="PS00217">
    <property type="entry name" value="SUGAR_TRANSPORT_2"/>
    <property type="match status" value="1"/>
</dbReference>
<comment type="subcellular location">
    <subcellularLocation>
        <location evidence="1">Membrane</location>
        <topology evidence="1">Multi-pass membrane protein</topology>
    </subcellularLocation>
</comment>
<feature type="transmembrane region" description="Helical" evidence="9">
    <location>
        <begin position="104"/>
        <end position="125"/>
    </location>
</feature>
<keyword evidence="5 9" id="KW-1133">Transmembrane helix</keyword>
<reference evidence="12 13" key="1">
    <citation type="journal article" date="2013" name="PLoS Genet.">
        <title>The genome and development-dependent transcriptomes of Pyronema confluens: a window into fungal evolution.</title>
        <authorList>
            <person name="Traeger S."/>
            <person name="Altegoer F."/>
            <person name="Freitag M."/>
            <person name="Gabaldon T."/>
            <person name="Kempken F."/>
            <person name="Kumar A."/>
            <person name="Marcet-Houben M."/>
            <person name="Poggeler S."/>
            <person name="Stajich J.E."/>
            <person name="Nowrousian M."/>
        </authorList>
    </citation>
    <scope>NUCLEOTIDE SEQUENCE [LARGE SCALE GENOMIC DNA]</scope>
    <source>
        <strain evidence="13">CBS 100304</strain>
        <tissue evidence="12">Vegetative mycelium</tissue>
    </source>
</reference>
<feature type="transmembrane region" description="Helical" evidence="9">
    <location>
        <begin position="331"/>
        <end position="348"/>
    </location>
</feature>
<dbReference type="GO" id="GO:0005351">
    <property type="term" value="F:carbohydrate:proton symporter activity"/>
    <property type="evidence" value="ECO:0007669"/>
    <property type="project" value="TreeGrafter"/>
</dbReference>
<feature type="chain" id="PRO_5004652470" evidence="10">
    <location>
        <begin position="17"/>
        <end position="504"/>
    </location>
</feature>
<evidence type="ECO:0000256" key="5">
    <source>
        <dbReference type="ARBA" id="ARBA00022989"/>
    </source>
</evidence>
<evidence type="ECO:0000256" key="10">
    <source>
        <dbReference type="SAM" id="SignalP"/>
    </source>
</evidence>
<evidence type="ECO:0000313" key="12">
    <source>
        <dbReference type="EMBL" id="CCX15045.1"/>
    </source>
</evidence>
<dbReference type="PANTHER" id="PTHR48022:SF80">
    <property type="entry name" value="SUGAR TRANSPORTER, PUTATIVE (AFU_ORTHOLOGUE AFUA_3G12170)-RELATED"/>
    <property type="match status" value="1"/>
</dbReference>
<accession>U4LMC6</accession>
<evidence type="ECO:0000313" key="13">
    <source>
        <dbReference type="Proteomes" id="UP000018144"/>
    </source>
</evidence>
<feature type="transmembrane region" description="Helical" evidence="9">
    <location>
        <begin position="404"/>
        <end position="424"/>
    </location>
</feature>
<dbReference type="EMBL" id="HF936128">
    <property type="protein sequence ID" value="CCX15045.1"/>
    <property type="molecule type" value="Genomic_DNA"/>
</dbReference>
<feature type="transmembrane region" description="Helical" evidence="9">
    <location>
        <begin position="48"/>
        <end position="71"/>
    </location>
</feature>
<dbReference type="FunFam" id="1.20.1250.20:FF:000090">
    <property type="entry name" value="MFS sugar transporter, putative"/>
    <property type="match status" value="1"/>
</dbReference>
<evidence type="ECO:0000259" key="11">
    <source>
        <dbReference type="PROSITE" id="PS50850"/>
    </source>
</evidence>
<dbReference type="SUPFAM" id="SSF103473">
    <property type="entry name" value="MFS general substrate transporter"/>
    <property type="match status" value="1"/>
</dbReference>
<feature type="region of interest" description="Disordered" evidence="8">
    <location>
        <begin position="479"/>
        <end position="504"/>
    </location>
</feature>
<organism evidence="12 13">
    <name type="scientific">Pyronema omphalodes (strain CBS 100304)</name>
    <name type="common">Pyronema confluens</name>
    <dbReference type="NCBI Taxonomy" id="1076935"/>
    <lineage>
        <taxon>Eukaryota</taxon>
        <taxon>Fungi</taxon>
        <taxon>Dikarya</taxon>
        <taxon>Ascomycota</taxon>
        <taxon>Pezizomycotina</taxon>
        <taxon>Pezizomycetes</taxon>
        <taxon>Pezizales</taxon>
        <taxon>Pyronemataceae</taxon>
        <taxon>Pyronema</taxon>
    </lineage>
</organism>
<sequence length="504" mass="55002">MGKLLVLSLAFSAGLGTCLHGYNSGMISHIVANPHFNSYFNTEDKASTIGAVVSVFSGGAVFGSLASGLLLDNYGRRFTIQTGAVISILGVILQASAVRLSMMLVGRIVSGFAIGMMSVGVPVYISECAFETSRGFLLGFVQLMILIGFVISAWVGYAAHNVPNAELNAFTWRFPIAIAAIPAVFIAFALQWLPESPRYLVRQGLTDQAYKTMIKLYHDGTNREIIQRSMQEITVQWKKESQVQPNSSDWAVMYTVPQWRSRMLNAAMPSAFTQFTGINIITYYQGTIYTGLGRSDRLSLMYSAIYHCVAPLATIIFMLFIVDSIGRRKPIIVGTPILAFLFVIFAALTSQMQPLGPDGPINVPTSTAAIAIMFLFNIVFSLSWGPMGWTYLPEVIPLRIRGKGSAVAAAVGNWTMNVIVSQISPAAMDSIGWKYYIVYAVFMGVVTLPCVWLWVKEPNGLSLEKVDTLWADTPLDITEEEDGGGSLEMKGSYTRTGSSHGGPY</sequence>
<feature type="transmembrane region" description="Helical" evidence="9">
    <location>
        <begin position="263"/>
        <end position="284"/>
    </location>
</feature>
<dbReference type="Gene3D" id="1.20.1250.20">
    <property type="entry name" value="MFS general substrate transporter like domains"/>
    <property type="match status" value="1"/>
</dbReference>
<dbReference type="PANTHER" id="PTHR48022">
    <property type="entry name" value="PLASTIDIC GLUCOSE TRANSPORTER 4"/>
    <property type="match status" value="1"/>
</dbReference>
<dbReference type="InterPro" id="IPR003663">
    <property type="entry name" value="Sugar/inositol_transpt"/>
</dbReference>
<evidence type="ECO:0000256" key="9">
    <source>
        <dbReference type="SAM" id="Phobius"/>
    </source>
</evidence>
<dbReference type="PROSITE" id="PS50850">
    <property type="entry name" value="MFS"/>
    <property type="match status" value="1"/>
</dbReference>
<protein>
    <submittedName>
        <fullName evidence="12">Similar to High-affinity glucose transporter acc. no. P49374</fullName>
    </submittedName>
</protein>
<dbReference type="NCBIfam" id="TIGR00879">
    <property type="entry name" value="SP"/>
    <property type="match status" value="1"/>
</dbReference>
<feature type="transmembrane region" description="Helical" evidence="9">
    <location>
        <begin position="368"/>
        <end position="392"/>
    </location>
</feature>